<gene>
    <name evidence="1" type="ORF">LPC04_03020</name>
</gene>
<reference evidence="1" key="1">
    <citation type="submission" date="2021-11" db="EMBL/GenBank/DDBJ databases">
        <title>BS-T2-15 a new species belonging to the Comamonadaceae family isolated from the soil of a French oak forest.</title>
        <authorList>
            <person name="Mieszkin S."/>
            <person name="Alain K."/>
        </authorList>
    </citation>
    <scope>NUCLEOTIDE SEQUENCE</scope>
    <source>
        <strain evidence="1">BS-T2-15</strain>
    </source>
</reference>
<dbReference type="RefSeq" id="WP_275680701.1">
    <property type="nucleotide sequence ID" value="NZ_JAJLJH010000001.1"/>
</dbReference>
<name>A0A9X1YEB8_9BURK</name>
<comment type="caution">
    <text evidence="1">The sequence shown here is derived from an EMBL/GenBank/DDBJ whole genome shotgun (WGS) entry which is preliminary data.</text>
</comment>
<keyword evidence="2" id="KW-1185">Reference proteome</keyword>
<accession>A0A9X1YEB8</accession>
<evidence type="ECO:0000313" key="1">
    <source>
        <dbReference type="EMBL" id="MCK9684674.1"/>
    </source>
</evidence>
<dbReference type="AlphaFoldDB" id="A0A9X1YEB8"/>
<dbReference type="EMBL" id="JAJLJH010000001">
    <property type="protein sequence ID" value="MCK9684674.1"/>
    <property type="molecule type" value="Genomic_DNA"/>
</dbReference>
<dbReference type="Proteomes" id="UP001139353">
    <property type="component" value="Unassembled WGS sequence"/>
</dbReference>
<evidence type="ECO:0000313" key="2">
    <source>
        <dbReference type="Proteomes" id="UP001139353"/>
    </source>
</evidence>
<protein>
    <submittedName>
        <fullName evidence="1">Uncharacterized protein</fullName>
    </submittedName>
</protein>
<proteinExistence type="predicted"/>
<sequence length="77" mass="8712">MTAHRWIPEAPAPDGAWMRGFTSRLLEMRPDLPVFTARHMAPQAFAAMHLLSPAEAAELWDERMLATNRAWRGLAGR</sequence>
<organism evidence="1 2">
    <name type="scientific">Scleromatobacter humisilvae</name>
    <dbReference type="NCBI Taxonomy" id="2897159"/>
    <lineage>
        <taxon>Bacteria</taxon>
        <taxon>Pseudomonadati</taxon>
        <taxon>Pseudomonadota</taxon>
        <taxon>Betaproteobacteria</taxon>
        <taxon>Burkholderiales</taxon>
        <taxon>Sphaerotilaceae</taxon>
        <taxon>Scleromatobacter</taxon>
    </lineage>
</organism>